<evidence type="ECO:0000313" key="5">
    <source>
        <dbReference type="Proteomes" id="UP000233517"/>
    </source>
</evidence>
<feature type="domain" description="Phosphoribosyltransferase" evidence="2">
    <location>
        <begin position="153"/>
        <end position="242"/>
    </location>
</feature>
<evidence type="ECO:0008006" key="6">
    <source>
        <dbReference type="Google" id="ProtNLM"/>
    </source>
</evidence>
<dbReference type="SUPFAM" id="SSF53271">
    <property type="entry name" value="PRTase-like"/>
    <property type="match status" value="1"/>
</dbReference>
<dbReference type="PANTHER" id="PTHR47505:SF1">
    <property type="entry name" value="DNA UTILIZATION PROTEIN YHGH"/>
    <property type="match status" value="1"/>
</dbReference>
<dbReference type="Gene3D" id="3.40.50.2020">
    <property type="match status" value="1"/>
</dbReference>
<dbReference type="InterPro" id="IPR000836">
    <property type="entry name" value="PRTase_dom"/>
</dbReference>
<dbReference type="InterPro" id="IPR044005">
    <property type="entry name" value="DZR_2"/>
</dbReference>
<reference evidence="4 5" key="1">
    <citation type="journal article" date="2017" name="ISME J.">
        <title>Potential for microbial H2 and metal transformations associated with novel bacteria and archaea in deep terrestrial subsurface sediments.</title>
        <authorList>
            <person name="Hernsdorf A.W."/>
            <person name="Amano Y."/>
            <person name="Miyakawa K."/>
            <person name="Ise K."/>
            <person name="Suzuki Y."/>
            <person name="Anantharaman K."/>
            <person name="Probst A."/>
            <person name="Burstein D."/>
            <person name="Thomas B.C."/>
            <person name="Banfield J.F."/>
        </authorList>
    </citation>
    <scope>NUCLEOTIDE SEQUENCE [LARGE SCALE GENOMIC DNA]</scope>
    <source>
        <strain evidence="4">HGW-Falkowbacteria-1</strain>
    </source>
</reference>
<dbReference type="Pfam" id="PF00156">
    <property type="entry name" value="Pribosyltran"/>
    <property type="match status" value="1"/>
</dbReference>
<proteinExistence type="inferred from homology"/>
<evidence type="ECO:0000313" key="4">
    <source>
        <dbReference type="EMBL" id="PKM91783.1"/>
    </source>
</evidence>
<dbReference type="InterPro" id="IPR029057">
    <property type="entry name" value="PRTase-like"/>
</dbReference>
<dbReference type="AlphaFoldDB" id="A0A2N2EAL8"/>
<feature type="domain" description="Double zinc ribbon" evidence="3">
    <location>
        <begin position="12"/>
        <end position="63"/>
    </location>
</feature>
<evidence type="ECO:0000259" key="2">
    <source>
        <dbReference type="Pfam" id="PF00156"/>
    </source>
</evidence>
<dbReference type="PANTHER" id="PTHR47505">
    <property type="entry name" value="DNA UTILIZATION PROTEIN YHGH"/>
    <property type="match status" value="1"/>
</dbReference>
<sequence length="250" mass="29222">MIKKIRKVLIIFLDLLFARKCLICQEFGNDYLCYKCFKSLTFKAQSCPNCGIKNKNGEFCQNCKKYFSYQGIMVAGDFNDKKLSKLIKSFKYNLIKEIGQFLGQFLFNFFENNIWINPIFEHETDDGFNKKNSLIMAIPLSTKRQKWRGFNQSEVLAEIISKKSKIPIFNKLNRKRNTKSQSKLKKIERKTNLENCFEIRDKNNSLKIIQNKKIIIIDDVATSGSTIEELSKEIKKYQPLEIWGLVLAHG</sequence>
<dbReference type="Proteomes" id="UP000233517">
    <property type="component" value="Unassembled WGS sequence"/>
</dbReference>
<accession>A0A2N2EAL8</accession>
<protein>
    <recommendedName>
        <fullName evidence="6">Phosphoribosyltransferase domain-containing protein</fullName>
    </recommendedName>
</protein>
<name>A0A2N2EAL8_9BACT</name>
<dbReference type="Pfam" id="PF18912">
    <property type="entry name" value="DZR_2"/>
    <property type="match status" value="1"/>
</dbReference>
<evidence type="ECO:0000256" key="1">
    <source>
        <dbReference type="ARBA" id="ARBA00008007"/>
    </source>
</evidence>
<dbReference type="InterPro" id="IPR051910">
    <property type="entry name" value="ComF/GntX_DNA_util-trans"/>
</dbReference>
<dbReference type="EMBL" id="PHAI01000001">
    <property type="protein sequence ID" value="PKM91783.1"/>
    <property type="molecule type" value="Genomic_DNA"/>
</dbReference>
<comment type="similarity">
    <text evidence="1">Belongs to the ComF/GntX family.</text>
</comment>
<gene>
    <name evidence="4" type="ORF">CVU82_01075</name>
</gene>
<evidence type="ECO:0000259" key="3">
    <source>
        <dbReference type="Pfam" id="PF18912"/>
    </source>
</evidence>
<organism evidence="4 5">
    <name type="scientific">Candidatus Falkowbacteria bacterium HGW-Falkowbacteria-1</name>
    <dbReference type="NCBI Taxonomy" id="2013768"/>
    <lineage>
        <taxon>Bacteria</taxon>
        <taxon>Candidatus Falkowiibacteriota</taxon>
    </lineage>
</organism>
<comment type="caution">
    <text evidence="4">The sequence shown here is derived from an EMBL/GenBank/DDBJ whole genome shotgun (WGS) entry which is preliminary data.</text>
</comment>